<dbReference type="AlphaFoldDB" id="A0AAN7JWS6"/>
<dbReference type="SUPFAM" id="SSF46565">
    <property type="entry name" value="Chaperone J-domain"/>
    <property type="match status" value="1"/>
</dbReference>
<dbReference type="PANTHER" id="PTHR45432:SF2">
    <property type="entry name" value="CHAPERONE PROTEIN DNAJ 11, CHLOROPLASTIC"/>
    <property type="match status" value="1"/>
</dbReference>
<reference evidence="2 3" key="1">
    <citation type="journal article" date="2023" name="Hortic Res">
        <title>Pangenome of water caltrop reveals structural variations and asymmetric subgenome divergence after allopolyploidization.</title>
        <authorList>
            <person name="Zhang X."/>
            <person name="Chen Y."/>
            <person name="Wang L."/>
            <person name="Yuan Y."/>
            <person name="Fang M."/>
            <person name="Shi L."/>
            <person name="Lu R."/>
            <person name="Comes H.P."/>
            <person name="Ma Y."/>
            <person name="Chen Y."/>
            <person name="Huang G."/>
            <person name="Zhou Y."/>
            <person name="Zheng Z."/>
            <person name="Qiu Y."/>
        </authorList>
    </citation>
    <scope>NUCLEOTIDE SEQUENCE [LARGE SCALE GENOMIC DNA]</scope>
    <source>
        <tissue evidence="2">Roots</tissue>
    </source>
</reference>
<dbReference type="PANTHER" id="PTHR45432">
    <property type="entry name" value="CHAPERONE PROTEIN DNAJ 11, CHLOROPLASTIC-LIKE"/>
    <property type="match status" value="1"/>
</dbReference>
<dbReference type="PROSITE" id="PS00636">
    <property type="entry name" value="DNAJ_1"/>
    <property type="match status" value="1"/>
</dbReference>
<dbReference type="InterPro" id="IPR018253">
    <property type="entry name" value="DnaJ_domain_CS"/>
</dbReference>
<evidence type="ECO:0000259" key="1">
    <source>
        <dbReference type="PROSITE" id="PS50076"/>
    </source>
</evidence>
<organism evidence="2 3">
    <name type="scientific">Trapa incisa</name>
    <dbReference type="NCBI Taxonomy" id="236973"/>
    <lineage>
        <taxon>Eukaryota</taxon>
        <taxon>Viridiplantae</taxon>
        <taxon>Streptophyta</taxon>
        <taxon>Embryophyta</taxon>
        <taxon>Tracheophyta</taxon>
        <taxon>Spermatophyta</taxon>
        <taxon>Magnoliopsida</taxon>
        <taxon>eudicotyledons</taxon>
        <taxon>Gunneridae</taxon>
        <taxon>Pentapetalae</taxon>
        <taxon>rosids</taxon>
        <taxon>malvids</taxon>
        <taxon>Myrtales</taxon>
        <taxon>Lythraceae</taxon>
        <taxon>Trapa</taxon>
    </lineage>
</organism>
<name>A0AAN7JWS6_9MYRT</name>
<evidence type="ECO:0000313" key="3">
    <source>
        <dbReference type="Proteomes" id="UP001345219"/>
    </source>
</evidence>
<proteinExistence type="predicted"/>
<sequence>MFLPLHLRNLQSPMSYSVYAKHCFLFHPSVTATISGAVCGGRSTPKAFFQVKMATATAAADAGPASSTSLRRKKTGSPATLYEVLRVDATASQTEIKAAYRSLAKLYHPDCSSSSSTSPECDADDRNFIEIHDAYATLSDPASRARYDLSIGSLAARFFGYSTASSDLGLRFTRRWETDQCW</sequence>
<dbReference type="Proteomes" id="UP001345219">
    <property type="component" value="Chromosome 2"/>
</dbReference>
<dbReference type="PRINTS" id="PR00625">
    <property type="entry name" value="JDOMAIN"/>
</dbReference>
<dbReference type="SMART" id="SM00271">
    <property type="entry name" value="DnaJ"/>
    <property type="match status" value="1"/>
</dbReference>
<protein>
    <recommendedName>
        <fullName evidence="1">J domain-containing protein</fullName>
    </recommendedName>
</protein>
<feature type="domain" description="J" evidence="1">
    <location>
        <begin position="80"/>
        <end position="151"/>
    </location>
</feature>
<dbReference type="CDD" id="cd06257">
    <property type="entry name" value="DnaJ"/>
    <property type="match status" value="1"/>
</dbReference>
<dbReference type="EMBL" id="JAXIOK010000015">
    <property type="protein sequence ID" value="KAK4754349.1"/>
    <property type="molecule type" value="Genomic_DNA"/>
</dbReference>
<dbReference type="InterPro" id="IPR001623">
    <property type="entry name" value="DnaJ_domain"/>
</dbReference>
<comment type="caution">
    <text evidence="2">The sequence shown here is derived from an EMBL/GenBank/DDBJ whole genome shotgun (WGS) entry which is preliminary data.</text>
</comment>
<dbReference type="Pfam" id="PF00226">
    <property type="entry name" value="DnaJ"/>
    <property type="match status" value="1"/>
</dbReference>
<evidence type="ECO:0000313" key="2">
    <source>
        <dbReference type="EMBL" id="KAK4754349.1"/>
    </source>
</evidence>
<dbReference type="Gene3D" id="1.10.287.110">
    <property type="entry name" value="DnaJ domain"/>
    <property type="match status" value="1"/>
</dbReference>
<dbReference type="InterPro" id="IPR036869">
    <property type="entry name" value="J_dom_sf"/>
</dbReference>
<accession>A0AAN7JWS6</accession>
<gene>
    <name evidence="2" type="ORF">SAY87_002453</name>
</gene>
<dbReference type="PROSITE" id="PS50076">
    <property type="entry name" value="DNAJ_2"/>
    <property type="match status" value="1"/>
</dbReference>
<keyword evidence="3" id="KW-1185">Reference proteome</keyword>